<evidence type="ECO:0000259" key="4">
    <source>
        <dbReference type="Pfam" id="PF10672"/>
    </source>
</evidence>
<evidence type="ECO:0000313" key="7">
    <source>
        <dbReference type="Proteomes" id="UP000027142"/>
    </source>
</evidence>
<dbReference type="RefSeq" id="WP_051667689.1">
    <property type="nucleotide sequence ID" value="NZ_CP003923.1"/>
</dbReference>
<dbReference type="InterPro" id="IPR029063">
    <property type="entry name" value="SAM-dependent_MTases_sf"/>
</dbReference>
<keyword evidence="7" id="KW-1185">Reference proteome</keyword>
<dbReference type="STRING" id="1246626.BleG1_3811"/>
<evidence type="ECO:0000256" key="3">
    <source>
        <dbReference type="ARBA" id="ARBA00022691"/>
    </source>
</evidence>
<keyword evidence="1 6" id="KW-0489">Methyltransferase</keyword>
<evidence type="ECO:0000259" key="5">
    <source>
        <dbReference type="Pfam" id="PF17785"/>
    </source>
</evidence>
<dbReference type="KEGG" id="ble:BleG1_3811"/>
<proteinExistence type="predicted"/>
<feature type="domain" description="S-adenosylmethionine-dependent methyltransferase" evidence="4">
    <location>
        <begin position="185"/>
        <end position="377"/>
    </location>
</feature>
<dbReference type="OrthoDB" id="9805492at2"/>
<dbReference type="Gene3D" id="3.40.50.150">
    <property type="entry name" value="Vaccinia Virus protein VP39"/>
    <property type="match status" value="1"/>
</dbReference>
<evidence type="ECO:0000256" key="2">
    <source>
        <dbReference type="ARBA" id="ARBA00022679"/>
    </source>
</evidence>
<dbReference type="PANTHER" id="PTHR43042:SF3">
    <property type="entry name" value="RIBOSOMAL RNA LARGE SUBUNIT METHYLTRANSFERASE YWBD-RELATED"/>
    <property type="match status" value="1"/>
</dbReference>
<dbReference type="HOGENOM" id="CLU_014042_1_2_9"/>
<keyword evidence="2 6" id="KW-0808">Transferase</keyword>
<dbReference type="PANTHER" id="PTHR43042">
    <property type="entry name" value="SAM-DEPENDENT METHYLTRANSFERASE"/>
    <property type="match status" value="1"/>
</dbReference>
<dbReference type="Pfam" id="PF17785">
    <property type="entry name" value="PUA_3"/>
    <property type="match status" value="1"/>
</dbReference>
<dbReference type="Pfam" id="PF10672">
    <property type="entry name" value="Methyltrans_SAM"/>
    <property type="match status" value="1"/>
</dbReference>
<dbReference type="InterPro" id="IPR036974">
    <property type="entry name" value="PUA_sf"/>
</dbReference>
<gene>
    <name evidence="6" type="ORF">BleG1_3811</name>
</gene>
<dbReference type="CDD" id="cd02440">
    <property type="entry name" value="AdoMet_MTases"/>
    <property type="match status" value="1"/>
</dbReference>
<dbReference type="GO" id="GO:0003723">
    <property type="term" value="F:RNA binding"/>
    <property type="evidence" value="ECO:0007669"/>
    <property type="project" value="InterPro"/>
</dbReference>
<dbReference type="InterPro" id="IPR041532">
    <property type="entry name" value="RlmI-like_PUA"/>
</dbReference>
<dbReference type="AlphaFoldDB" id="A0A060M721"/>
<dbReference type="GO" id="GO:0032259">
    <property type="term" value="P:methylation"/>
    <property type="evidence" value="ECO:0007669"/>
    <property type="project" value="UniProtKB-KW"/>
</dbReference>
<evidence type="ECO:0000256" key="1">
    <source>
        <dbReference type="ARBA" id="ARBA00022603"/>
    </source>
</evidence>
<dbReference type="CDD" id="cd11572">
    <property type="entry name" value="RlmI_M_like"/>
    <property type="match status" value="1"/>
</dbReference>
<dbReference type="InterPro" id="IPR015947">
    <property type="entry name" value="PUA-like_sf"/>
</dbReference>
<dbReference type="EMBL" id="CP003923">
    <property type="protein sequence ID" value="AIC96358.1"/>
    <property type="molecule type" value="Genomic_DNA"/>
</dbReference>
<dbReference type="SUPFAM" id="SSF88697">
    <property type="entry name" value="PUA domain-like"/>
    <property type="match status" value="1"/>
</dbReference>
<dbReference type="GO" id="GO:0008168">
    <property type="term" value="F:methyltransferase activity"/>
    <property type="evidence" value="ECO:0007669"/>
    <property type="project" value="UniProtKB-KW"/>
</dbReference>
<evidence type="ECO:0000313" key="6">
    <source>
        <dbReference type="EMBL" id="AIC96358.1"/>
    </source>
</evidence>
<feature type="domain" description="RlmI-like PUA" evidence="5">
    <location>
        <begin position="11"/>
        <end position="69"/>
    </location>
</feature>
<name>A0A060M721_9BACI</name>
<dbReference type="Proteomes" id="UP000027142">
    <property type="component" value="Chromosome"/>
</dbReference>
<dbReference type="eggNOG" id="COG1092">
    <property type="taxonomic scope" value="Bacteria"/>
</dbReference>
<accession>A0A060M721</accession>
<organism evidence="6 7">
    <name type="scientific">Shouchella lehensis G1</name>
    <dbReference type="NCBI Taxonomy" id="1246626"/>
    <lineage>
        <taxon>Bacteria</taxon>
        <taxon>Bacillati</taxon>
        <taxon>Bacillota</taxon>
        <taxon>Bacilli</taxon>
        <taxon>Bacillales</taxon>
        <taxon>Bacillaceae</taxon>
        <taxon>Shouchella</taxon>
    </lineage>
</organism>
<dbReference type="Gene3D" id="2.30.130.10">
    <property type="entry name" value="PUA domain"/>
    <property type="match status" value="1"/>
</dbReference>
<dbReference type="SUPFAM" id="SSF53335">
    <property type="entry name" value="S-adenosyl-L-methionine-dependent methyltransferases"/>
    <property type="match status" value="1"/>
</dbReference>
<dbReference type="Gene3D" id="3.30.750.80">
    <property type="entry name" value="RNA methyltransferase domain (HRMD) like"/>
    <property type="match status" value="1"/>
</dbReference>
<sequence length="398" mass="45361">MHNRTESKQVVNEKVSKQLKNGYPLLEKDWFSTEDLQEGTLLTIEDHSNRFIAKAYVGKQNVGNGWVLSTDQQEPIDLAFFKGKLTEAIEKRQAYFRSEDTTAFRLFNSEGDGIGGLQIDYYAGYIVITWYSEGIYTFREWVLDSVRKLVSYEGIYEKKRFAEDGSYTGEDDYVEGKRGEFPLLIKENGITYATYLNDGPMTGIFLDQRLVRKRIMDQYAVGKRVLNLFSYTGAFSVAAAMGGASETTSVDLANRSREKTEEQFAVNGLDPTEQRIVVMDAFRYFSYAKKKELEYDLIVLDPPSFARSKKITFRAAKDYSKLLEEAIPLVSKDGVIIASTNAANVTTKQFKRFVDEAFEATGVHYEVIEEHRVPADFATTRAYPKGSYLKVLMIQVRK</sequence>
<reference evidence="6 7" key="1">
    <citation type="journal article" date="2014" name="Gene">
        <title>A comparative genomic analysis of the alkalitolerant soil bacterium Bacillus lehensis G1.</title>
        <authorList>
            <person name="Noor Y.M."/>
            <person name="Samsulrizal N.H."/>
            <person name="Jema'on N.A."/>
            <person name="Low K.O."/>
            <person name="Ramli A.N."/>
            <person name="Alias N.I."/>
            <person name="Damis S.I."/>
            <person name="Fuzi S.F."/>
            <person name="Isa M.N."/>
            <person name="Murad A.M."/>
            <person name="Raih M.F."/>
            <person name="Bakar F.D."/>
            <person name="Najimudin N."/>
            <person name="Mahadi N.M."/>
            <person name="Illias R.M."/>
        </authorList>
    </citation>
    <scope>NUCLEOTIDE SEQUENCE [LARGE SCALE GENOMIC DNA]</scope>
    <source>
        <strain evidence="6 7">G1</strain>
    </source>
</reference>
<dbReference type="InterPro" id="IPR019614">
    <property type="entry name" value="SAM-dep_methyl-trfase"/>
</dbReference>
<protein>
    <submittedName>
        <fullName evidence="6">Ribosomal RNA large subunit methyltransferase ywbD</fullName>
    </submittedName>
</protein>
<dbReference type="PATRIC" id="fig|1246626.3.peg.3805"/>
<keyword evidence="3" id="KW-0949">S-adenosyl-L-methionine</keyword>